<comment type="caution">
    <text evidence="2">The sequence shown here is derived from an EMBL/GenBank/DDBJ whole genome shotgun (WGS) entry which is preliminary data.</text>
</comment>
<keyword evidence="3" id="KW-1185">Reference proteome</keyword>
<evidence type="ECO:0000256" key="1">
    <source>
        <dbReference type="SAM" id="MobiDB-lite"/>
    </source>
</evidence>
<sequence length="76" mass="8840">MVFDKKLYPFGPALPHSTGIVDRVRIIDEHFTPYKIKLWVVVRITFHKRVWIVPTSPRPFARPPARSEPSAPAKNY</sequence>
<gene>
    <name evidence="2" type="ORF">BOTCAL_0184g00120</name>
</gene>
<dbReference type="EMBL" id="PHWZ01000184">
    <property type="protein sequence ID" value="TEY60191.1"/>
    <property type="molecule type" value="Genomic_DNA"/>
</dbReference>
<organism evidence="2 3">
    <name type="scientific">Botryotinia calthae</name>
    <dbReference type="NCBI Taxonomy" id="38488"/>
    <lineage>
        <taxon>Eukaryota</taxon>
        <taxon>Fungi</taxon>
        <taxon>Dikarya</taxon>
        <taxon>Ascomycota</taxon>
        <taxon>Pezizomycotina</taxon>
        <taxon>Leotiomycetes</taxon>
        <taxon>Helotiales</taxon>
        <taxon>Sclerotiniaceae</taxon>
        <taxon>Botryotinia</taxon>
    </lineage>
</organism>
<evidence type="ECO:0000313" key="2">
    <source>
        <dbReference type="EMBL" id="TEY60191.1"/>
    </source>
</evidence>
<dbReference type="AlphaFoldDB" id="A0A4Y8D2I0"/>
<name>A0A4Y8D2I0_9HELO</name>
<accession>A0A4Y8D2I0</accession>
<protein>
    <submittedName>
        <fullName evidence="2">Uncharacterized protein</fullName>
    </submittedName>
</protein>
<evidence type="ECO:0000313" key="3">
    <source>
        <dbReference type="Proteomes" id="UP000297299"/>
    </source>
</evidence>
<reference evidence="2 3" key="1">
    <citation type="submission" date="2017-11" db="EMBL/GenBank/DDBJ databases">
        <title>Comparative genomics of Botrytis spp.</title>
        <authorList>
            <person name="Valero-Jimenez C.A."/>
            <person name="Tapia P."/>
            <person name="Veloso J."/>
            <person name="Silva-Moreno E."/>
            <person name="Staats M."/>
            <person name="Valdes J.H."/>
            <person name="Van Kan J.A.L."/>
        </authorList>
    </citation>
    <scope>NUCLEOTIDE SEQUENCE [LARGE SCALE GENOMIC DNA]</scope>
    <source>
        <strain evidence="2 3">MUCL2830</strain>
    </source>
</reference>
<feature type="compositionally biased region" description="Low complexity" evidence="1">
    <location>
        <begin position="63"/>
        <end position="76"/>
    </location>
</feature>
<dbReference type="Proteomes" id="UP000297299">
    <property type="component" value="Unassembled WGS sequence"/>
</dbReference>
<feature type="region of interest" description="Disordered" evidence="1">
    <location>
        <begin position="56"/>
        <end position="76"/>
    </location>
</feature>
<proteinExistence type="predicted"/>